<feature type="compositionally biased region" description="Basic and acidic residues" evidence="1">
    <location>
        <begin position="100"/>
        <end position="113"/>
    </location>
</feature>
<comment type="caution">
    <text evidence="3">The sequence shown here is derived from an EMBL/GenBank/DDBJ whole genome shotgun (WGS) entry which is preliminary data.</text>
</comment>
<evidence type="ECO:0000256" key="2">
    <source>
        <dbReference type="SAM" id="SignalP"/>
    </source>
</evidence>
<reference evidence="4" key="1">
    <citation type="submission" date="2016-06" db="EMBL/GenBank/DDBJ databases">
        <title>Parallel loss of symbiosis genes in relatives of nitrogen-fixing non-legume Parasponia.</title>
        <authorList>
            <person name="Van Velzen R."/>
            <person name="Holmer R."/>
            <person name="Bu F."/>
            <person name="Rutten L."/>
            <person name="Van Zeijl A."/>
            <person name="Liu W."/>
            <person name="Santuari L."/>
            <person name="Cao Q."/>
            <person name="Sharma T."/>
            <person name="Shen D."/>
            <person name="Roswanjaya Y."/>
            <person name="Wardhani T."/>
            <person name="Kalhor M.S."/>
            <person name="Jansen J."/>
            <person name="Van den Hoogen J."/>
            <person name="Gungor B."/>
            <person name="Hartog M."/>
            <person name="Hontelez J."/>
            <person name="Verver J."/>
            <person name="Yang W.-C."/>
            <person name="Schijlen E."/>
            <person name="Repin R."/>
            <person name="Schilthuizen M."/>
            <person name="Schranz E."/>
            <person name="Heidstra R."/>
            <person name="Miyata K."/>
            <person name="Fedorova E."/>
            <person name="Kohlen W."/>
            <person name="Bisseling T."/>
            <person name="Smit S."/>
            <person name="Geurts R."/>
        </authorList>
    </citation>
    <scope>NUCLEOTIDE SEQUENCE [LARGE SCALE GENOMIC DNA]</scope>
    <source>
        <strain evidence="4">cv. RG33-2</strain>
    </source>
</reference>
<evidence type="ECO:0000313" key="3">
    <source>
        <dbReference type="EMBL" id="PON71230.1"/>
    </source>
</evidence>
<feature type="compositionally biased region" description="Basic and acidic residues" evidence="1">
    <location>
        <begin position="139"/>
        <end position="154"/>
    </location>
</feature>
<dbReference type="InParanoid" id="A0A2P5DDA4"/>
<feature type="chain" id="PRO_5015158940" description="Prolamin-like domain containing protein" evidence="2">
    <location>
        <begin position="23"/>
        <end position="223"/>
    </location>
</feature>
<dbReference type="Proteomes" id="UP000237000">
    <property type="component" value="Unassembled WGS sequence"/>
</dbReference>
<feature type="region of interest" description="Disordered" evidence="1">
    <location>
        <begin position="94"/>
        <end position="155"/>
    </location>
</feature>
<feature type="compositionally biased region" description="Basic and acidic residues" evidence="1">
    <location>
        <begin position="121"/>
        <end position="132"/>
    </location>
</feature>
<protein>
    <recommendedName>
        <fullName evidence="5">Prolamin-like domain containing protein</fullName>
    </recommendedName>
</protein>
<organism evidence="3 4">
    <name type="scientific">Trema orientale</name>
    <name type="common">Charcoal tree</name>
    <name type="synonym">Celtis orientalis</name>
    <dbReference type="NCBI Taxonomy" id="63057"/>
    <lineage>
        <taxon>Eukaryota</taxon>
        <taxon>Viridiplantae</taxon>
        <taxon>Streptophyta</taxon>
        <taxon>Embryophyta</taxon>
        <taxon>Tracheophyta</taxon>
        <taxon>Spermatophyta</taxon>
        <taxon>Magnoliopsida</taxon>
        <taxon>eudicotyledons</taxon>
        <taxon>Gunneridae</taxon>
        <taxon>Pentapetalae</taxon>
        <taxon>rosids</taxon>
        <taxon>fabids</taxon>
        <taxon>Rosales</taxon>
        <taxon>Cannabaceae</taxon>
        <taxon>Trema</taxon>
    </lineage>
</organism>
<gene>
    <name evidence="3" type="ORF">TorRG33x02_255220</name>
</gene>
<keyword evidence="4" id="KW-1185">Reference proteome</keyword>
<accession>A0A2P5DDA4</accession>
<sequence length="223" mass="24888">MKINVLSILVLCCFALMPFTEGIPFGGLISCMDQLFRYQPCVFEIQNLINWRHPISTSCCTTISDFAGANCPPPLPHHLFLKGKAYCAEIAANPPPPPRSDSKHCPPSDDKPRHPPTPSDGKLRPPSDDKPRRPPTTPSDEKQCPSSDGEHRPPSGECDVNPCFKEMVYFDTDNCPISSSCCDLILKVVDRCPNMRYKLTLESNEYCKNHFQRTTPPPPTTKT</sequence>
<feature type="signal peptide" evidence="2">
    <location>
        <begin position="1"/>
        <end position="22"/>
    </location>
</feature>
<dbReference type="AlphaFoldDB" id="A0A2P5DDA4"/>
<dbReference type="EMBL" id="JXTC01000278">
    <property type="protein sequence ID" value="PON71230.1"/>
    <property type="molecule type" value="Genomic_DNA"/>
</dbReference>
<evidence type="ECO:0008006" key="5">
    <source>
        <dbReference type="Google" id="ProtNLM"/>
    </source>
</evidence>
<proteinExistence type="predicted"/>
<evidence type="ECO:0000313" key="4">
    <source>
        <dbReference type="Proteomes" id="UP000237000"/>
    </source>
</evidence>
<name>A0A2P5DDA4_TREOI</name>
<evidence type="ECO:0000256" key="1">
    <source>
        <dbReference type="SAM" id="MobiDB-lite"/>
    </source>
</evidence>
<keyword evidence="2" id="KW-0732">Signal</keyword>